<accession>A0ABM8MD15</accession>
<evidence type="ECO:0000313" key="2">
    <source>
        <dbReference type="EMBL" id="CAB5508411.1"/>
    </source>
</evidence>
<dbReference type="EMBL" id="CAHJWF010000610">
    <property type="protein sequence ID" value="CAB5508411.1"/>
    <property type="molecule type" value="Genomic_DNA"/>
</dbReference>
<sequence length="509" mass="58789">MQPKQTRITEGFDYFLKQNELGKTDSKNINQLLLMMDENGYIDKQTILEKIFAKAADANANYRNFIKRILDAIGRLIEDSEADSKEKRILNSIEVNTLKANKMRKAQLQLKVGYFPTDIQPLKNWQYDDENFELNTAKDATQSIDKDAIRIFISYSKHNESDTQHFKRLFEAKNPDIGGKKVVIWTMQELIAGSTSDKQIQENLSRSDFGIGAFSQQFLQSDYILNKEIPHFLEQNALFLFGLDKRIDGKKSSIENFFSKVSQELDKDNNTHILQQQVCHLNDGSDNFFVDCATPERKNAFVDKVIEELTVYYNELKDNPQQIQKTNKTNEINPCLDVDDRYLRENHQNCLARPMSISTKTEVSPVTKIEPATNIEVDLITDMLDWIENTPQSIYALLGDYGMGKTFSCRILSAKLTEQKGTIEPFYIDLRDTPTLVTDNNIVRQPYLEEIIQSILRRQNITADAQTFIQKAQDGSLIFIFDGLDEKLVHYTKDMRQQFLAELMRVFPN</sequence>
<gene>
    <name evidence="2" type="ORF">AZO1586I_2686</name>
</gene>
<dbReference type="Gene3D" id="3.40.50.300">
    <property type="entry name" value="P-loop containing nucleotide triphosphate hydrolases"/>
    <property type="match status" value="1"/>
</dbReference>
<evidence type="ECO:0000313" key="3">
    <source>
        <dbReference type="Proteomes" id="UP000626656"/>
    </source>
</evidence>
<keyword evidence="3" id="KW-1185">Reference proteome</keyword>
<dbReference type="SUPFAM" id="SSF52540">
    <property type="entry name" value="P-loop containing nucleoside triphosphate hydrolases"/>
    <property type="match status" value="1"/>
</dbReference>
<proteinExistence type="predicted"/>
<dbReference type="InterPro" id="IPR054737">
    <property type="entry name" value="NNH6"/>
</dbReference>
<dbReference type="InterPro" id="IPR035897">
    <property type="entry name" value="Toll_tir_struct_dom_sf"/>
</dbReference>
<dbReference type="Pfam" id="PF22737">
    <property type="entry name" value="NNH6"/>
    <property type="match status" value="1"/>
</dbReference>
<dbReference type="InterPro" id="IPR027417">
    <property type="entry name" value="P-loop_NTPase"/>
</dbReference>
<dbReference type="Gene3D" id="3.40.50.10140">
    <property type="entry name" value="Toll/interleukin-1 receptor homology (TIR) domain"/>
    <property type="match status" value="1"/>
</dbReference>
<reference evidence="2 3" key="1">
    <citation type="submission" date="2020-05" db="EMBL/GenBank/DDBJ databases">
        <authorList>
            <person name="Petersen J."/>
            <person name="Sayavedra L."/>
        </authorList>
    </citation>
    <scope>NUCLEOTIDE SEQUENCE [LARGE SCALE GENOMIC DNA]</scope>
    <source>
        <strain evidence="2">B azoricus SOX ET2 1586I</strain>
    </source>
</reference>
<evidence type="ECO:0000259" key="1">
    <source>
        <dbReference type="Pfam" id="PF22737"/>
    </source>
</evidence>
<dbReference type="Proteomes" id="UP000626656">
    <property type="component" value="Unassembled WGS sequence"/>
</dbReference>
<dbReference type="SUPFAM" id="SSF52200">
    <property type="entry name" value="Toll/Interleukin receptor TIR domain"/>
    <property type="match status" value="1"/>
</dbReference>
<feature type="domain" description="NACHT N-terminal Helical" evidence="1">
    <location>
        <begin position="18"/>
        <end position="106"/>
    </location>
</feature>
<dbReference type="RefSeq" id="WP_420481101.1">
    <property type="nucleotide sequence ID" value="NZ_CAHJWF010000610.1"/>
</dbReference>
<protein>
    <recommendedName>
        <fullName evidence="1">NACHT N-terminal Helical domain-containing protein</fullName>
    </recommendedName>
</protein>
<feature type="non-terminal residue" evidence="2">
    <location>
        <position position="509"/>
    </location>
</feature>
<name>A0ABM8MD15_9GAMM</name>
<comment type="caution">
    <text evidence="2">The sequence shown here is derived from an EMBL/GenBank/DDBJ whole genome shotgun (WGS) entry which is preliminary data.</text>
</comment>
<organism evidence="2 3">
    <name type="scientific">Bathymodiolus thermophilus thioautotrophic gill symbiont</name>
    <dbReference type="NCBI Taxonomy" id="2360"/>
    <lineage>
        <taxon>Bacteria</taxon>
        <taxon>Pseudomonadati</taxon>
        <taxon>Pseudomonadota</taxon>
        <taxon>Gammaproteobacteria</taxon>
        <taxon>sulfur-oxidizing symbionts</taxon>
    </lineage>
</organism>